<organism evidence="1 2">
    <name type="scientific">Candidatus Kuenenbacteria bacterium CG1_02_38_13</name>
    <dbReference type="NCBI Taxonomy" id="1805235"/>
    <lineage>
        <taxon>Bacteria</taxon>
        <taxon>Candidatus Kueneniibacteriota</taxon>
    </lineage>
</organism>
<dbReference type="EMBL" id="MNVB01000064">
    <property type="protein sequence ID" value="OIO16300.1"/>
    <property type="molecule type" value="Genomic_DNA"/>
</dbReference>
<name>A0A1J4TVH9_9BACT</name>
<evidence type="ECO:0000313" key="1">
    <source>
        <dbReference type="EMBL" id="OIO16300.1"/>
    </source>
</evidence>
<dbReference type="Proteomes" id="UP000182465">
    <property type="component" value="Unassembled WGS sequence"/>
</dbReference>
<reference evidence="1 2" key="1">
    <citation type="journal article" date="2016" name="Environ. Microbiol.">
        <title>Genomic resolution of a cold subsurface aquifer community provides metabolic insights for novel microbes adapted to high CO concentrations.</title>
        <authorList>
            <person name="Probst A.J."/>
            <person name="Castelle C.J."/>
            <person name="Singh A."/>
            <person name="Brown C.T."/>
            <person name="Anantharaman K."/>
            <person name="Sharon I."/>
            <person name="Hug L.A."/>
            <person name="Burstein D."/>
            <person name="Emerson J.B."/>
            <person name="Thomas B.C."/>
            <person name="Banfield J.F."/>
        </authorList>
    </citation>
    <scope>NUCLEOTIDE SEQUENCE [LARGE SCALE GENOMIC DNA]</scope>
    <source>
        <strain evidence="1">CG1_02_38_13</strain>
    </source>
</reference>
<comment type="caution">
    <text evidence="1">The sequence shown here is derived from an EMBL/GenBank/DDBJ whole genome shotgun (WGS) entry which is preliminary data.</text>
</comment>
<dbReference type="AlphaFoldDB" id="A0A1J4TVH9"/>
<accession>A0A1J4TVH9</accession>
<sequence>MSNKYESGYTLRVEEKTEVEKKVKKQAEFYLAKLAEIKNEPENKGQIKLIHFFKDGRIIQDHLLKNQSPLYDCDREWLNKLGLDVEQMDVRLDNNVSYLVAIPAQSLGQWINTKSWLKLSRAGTLDNAVILSVPKTELIFREHDFVEQSFLHGDGTGKLAKEYYESTNKEGGNLKMTEAWLPKEVSFTEEQLLQYQEKH</sequence>
<protein>
    <submittedName>
        <fullName evidence="1">Uncharacterized protein</fullName>
    </submittedName>
</protein>
<proteinExistence type="predicted"/>
<evidence type="ECO:0000313" key="2">
    <source>
        <dbReference type="Proteomes" id="UP000182465"/>
    </source>
</evidence>
<gene>
    <name evidence="1" type="ORF">AUJ29_03030</name>
</gene>